<accession>A0A2Z2MGL7</accession>
<dbReference type="Proteomes" id="UP000250179">
    <property type="component" value="Chromosome"/>
</dbReference>
<dbReference type="AlphaFoldDB" id="A0A2Z2MGL7"/>
<feature type="compositionally biased region" description="Low complexity" evidence="1">
    <location>
        <begin position="34"/>
        <end position="78"/>
    </location>
</feature>
<evidence type="ECO:0000256" key="1">
    <source>
        <dbReference type="SAM" id="MobiDB-lite"/>
    </source>
</evidence>
<evidence type="ECO:0000313" key="2">
    <source>
        <dbReference type="EMBL" id="ASJ03054.1"/>
    </source>
</evidence>
<feature type="region of interest" description="Disordered" evidence="1">
    <location>
        <begin position="361"/>
        <end position="395"/>
    </location>
</feature>
<dbReference type="PROSITE" id="PS51257">
    <property type="entry name" value="PROKAR_LIPOPROTEIN"/>
    <property type="match status" value="1"/>
</dbReference>
<organism evidence="2 3">
    <name type="scientific">Thermococcus profundus</name>
    <dbReference type="NCBI Taxonomy" id="49899"/>
    <lineage>
        <taxon>Archaea</taxon>
        <taxon>Methanobacteriati</taxon>
        <taxon>Methanobacteriota</taxon>
        <taxon>Thermococci</taxon>
        <taxon>Thermococcales</taxon>
        <taxon>Thermococcaceae</taxon>
        <taxon>Thermococcus</taxon>
    </lineage>
</organism>
<feature type="region of interest" description="Disordered" evidence="1">
    <location>
        <begin position="29"/>
        <end position="82"/>
    </location>
</feature>
<feature type="compositionally biased region" description="Low complexity" evidence="1">
    <location>
        <begin position="369"/>
        <end position="395"/>
    </location>
</feature>
<evidence type="ECO:0000313" key="3">
    <source>
        <dbReference type="Proteomes" id="UP000250179"/>
    </source>
</evidence>
<dbReference type="KEGG" id="tprf:A3L09_07190"/>
<dbReference type="GeneID" id="33320186"/>
<sequence>MKRRKILPGLLLVAILLLGVVASGCMGGGGGGSNTSSSASESESSSQSSSYGGGTSTQSSPHGGGTSTQSQSHSTTTSASRPEYWSPWNSTVKVALNGKEYWVTYVKYRVSVSGSEGSGTYEIEKSRGYNNIHLYATGSNGGKKDLGEVQVFEYWGRITPIQDPELQYPVEYRIWVKDFSPETDQYFLAPMPNFAALIQGSTVGIEVKYGDSHYLWTNPASLGHYSEMPYTEGDSEVMNTLAGVPIYAYWMSMVMVPLWGDISERDLRTGGSYNEGFMGIGYSYRITPDGTVHIGGYSFWTADVEWSWSAGTVKGNGSAKISPELPVPVKIAGSFAGYSEGASGQISASLELEDIKLSESFGQVEEPESTWTPTHTETTTTTTITTTTTTQTQTQPENWKRAWDASEPIAIGDTAYVIKGVSYDITYKTAGEEVHYTMERGYNETDGSYVAYAVVRMDDGSTYTFKVYTNNIGEYTGWVLWVPSVFELIESGSSFEKYTVQGPSCSYTYDASGNMNGDMNCGAVITQNPLDQIWDVYNGFSGGIYGDVVDVSDLSSNGNGYTVSSDGTVSFSGMDFNLYNVTWSGSFMSALPANGYTLIAKELPFPIEIVASISGMGGGSLYLHVKITDIKMEEAQD</sequence>
<reference evidence="2 3" key="1">
    <citation type="submission" date="2016-03" db="EMBL/GenBank/DDBJ databases">
        <title>Complete genome sequence of Thermococcus profundus strain DT5432.</title>
        <authorList>
            <person name="Oger P.M."/>
        </authorList>
    </citation>
    <scope>NUCLEOTIDE SEQUENCE [LARGE SCALE GENOMIC DNA]</scope>
    <source>
        <strain evidence="2 3">DT 5432</strain>
    </source>
</reference>
<gene>
    <name evidence="2" type="ORF">A3L09_07190</name>
</gene>
<dbReference type="EMBL" id="CP014862">
    <property type="protein sequence ID" value="ASJ03054.1"/>
    <property type="molecule type" value="Genomic_DNA"/>
</dbReference>
<dbReference type="RefSeq" id="WP_088858310.1">
    <property type="nucleotide sequence ID" value="NZ_CP014862.1"/>
</dbReference>
<keyword evidence="3" id="KW-1185">Reference proteome</keyword>
<dbReference type="OrthoDB" id="86179at2157"/>
<name>A0A2Z2MGL7_THEPR</name>
<proteinExistence type="predicted"/>
<protein>
    <submittedName>
        <fullName evidence="2">Uncharacterized protein</fullName>
    </submittedName>
</protein>